<feature type="compositionally biased region" description="Low complexity" evidence="1">
    <location>
        <begin position="103"/>
        <end position="138"/>
    </location>
</feature>
<feature type="region of interest" description="Disordered" evidence="1">
    <location>
        <begin position="1"/>
        <end position="21"/>
    </location>
</feature>
<evidence type="ECO:0000313" key="3">
    <source>
        <dbReference type="WBParaSite" id="TREG1_57170.1"/>
    </source>
</evidence>
<evidence type="ECO:0000313" key="2">
    <source>
        <dbReference type="Proteomes" id="UP000050795"/>
    </source>
</evidence>
<reference evidence="2" key="1">
    <citation type="submission" date="2022-06" db="EMBL/GenBank/DDBJ databases">
        <authorList>
            <person name="Berger JAMES D."/>
            <person name="Berger JAMES D."/>
        </authorList>
    </citation>
    <scope>NUCLEOTIDE SEQUENCE [LARGE SCALE GENOMIC DNA]</scope>
</reference>
<reference evidence="3" key="2">
    <citation type="submission" date="2023-11" db="UniProtKB">
        <authorList>
            <consortium name="WormBaseParasite"/>
        </authorList>
    </citation>
    <scope>IDENTIFICATION</scope>
</reference>
<organism evidence="2 3">
    <name type="scientific">Trichobilharzia regenti</name>
    <name type="common">Nasal bird schistosome</name>
    <dbReference type="NCBI Taxonomy" id="157069"/>
    <lineage>
        <taxon>Eukaryota</taxon>
        <taxon>Metazoa</taxon>
        <taxon>Spiralia</taxon>
        <taxon>Lophotrochozoa</taxon>
        <taxon>Platyhelminthes</taxon>
        <taxon>Trematoda</taxon>
        <taxon>Digenea</taxon>
        <taxon>Strigeidida</taxon>
        <taxon>Schistosomatoidea</taxon>
        <taxon>Schistosomatidae</taxon>
        <taxon>Trichobilharzia</taxon>
    </lineage>
</organism>
<name>A0AA85K2C7_TRIRE</name>
<proteinExistence type="predicted"/>
<feature type="region of interest" description="Disordered" evidence="1">
    <location>
        <begin position="103"/>
        <end position="139"/>
    </location>
</feature>
<dbReference type="WBParaSite" id="TREG1_57170.1">
    <property type="protein sequence ID" value="TREG1_57170.1"/>
    <property type="gene ID" value="TREG1_57170"/>
</dbReference>
<keyword evidence="2" id="KW-1185">Reference proteome</keyword>
<dbReference type="AlphaFoldDB" id="A0AA85K2C7"/>
<protein>
    <submittedName>
        <fullName evidence="3">MYB transcription factor</fullName>
    </submittedName>
</protein>
<evidence type="ECO:0000256" key="1">
    <source>
        <dbReference type="SAM" id="MobiDB-lite"/>
    </source>
</evidence>
<accession>A0AA85K2C7</accession>
<dbReference type="Proteomes" id="UP000050795">
    <property type="component" value="Unassembled WGS sequence"/>
</dbReference>
<sequence>MDKHTSITPVMESTGNTGRLTSFPTANNSRCDCQACSDNPNYVLANPLSKLNIIQSEDKGTSSISNLNSNFPETPIHHISLHGNQNSSLLNPLVNLNRVNSLEMKQQPQRQQQQQQQQQPYDHNEIQNNNNNNNNNQINHHHSLKWESINYSSNSLKESYRLNNLISNFATLSFPATPITISNDSSSSSNSNALISDHSLGNLNNRLSVTQTTNIWSSNNEADFKLLNYGINK</sequence>